<dbReference type="PIRSF" id="PIRSF006483">
    <property type="entry name" value="Membrane_protein_YitT"/>
    <property type="match status" value="1"/>
</dbReference>
<gene>
    <name evidence="8" type="ORF">DFR64_2603</name>
</gene>
<dbReference type="RefSeq" id="WP_116225871.1">
    <property type="nucleotide sequence ID" value="NZ_AP018437.1"/>
</dbReference>
<accession>A0A347ZQB8</accession>
<keyword evidence="5 6" id="KW-0472">Membrane</keyword>
<protein>
    <submittedName>
        <fullName evidence="8">Uncharacterized membrane-anchored protein YitT (DUF2179 family)</fullName>
    </submittedName>
</protein>
<evidence type="ECO:0000256" key="5">
    <source>
        <dbReference type="ARBA" id="ARBA00023136"/>
    </source>
</evidence>
<evidence type="ECO:0000256" key="2">
    <source>
        <dbReference type="ARBA" id="ARBA00022475"/>
    </source>
</evidence>
<evidence type="ECO:0000259" key="7">
    <source>
        <dbReference type="Pfam" id="PF10035"/>
    </source>
</evidence>
<reference evidence="8 9" key="1">
    <citation type="submission" date="2018-08" db="EMBL/GenBank/DDBJ databases">
        <title>Genomic Encyclopedia of Type Strains, Phase IV (KMG-IV): sequencing the most valuable type-strain genomes for metagenomic binning, comparative biology and taxonomic classification.</title>
        <authorList>
            <person name="Goeker M."/>
        </authorList>
    </citation>
    <scope>NUCLEOTIDE SEQUENCE [LARGE SCALE GENOMIC DNA]</scope>
    <source>
        <strain evidence="8 9">DSM 23923</strain>
    </source>
</reference>
<feature type="transmembrane region" description="Helical" evidence="6">
    <location>
        <begin position="54"/>
        <end position="76"/>
    </location>
</feature>
<evidence type="ECO:0000256" key="1">
    <source>
        <dbReference type="ARBA" id="ARBA00004651"/>
    </source>
</evidence>
<dbReference type="PANTHER" id="PTHR33545:SF5">
    <property type="entry name" value="UPF0750 MEMBRANE PROTEIN YITT"/>
    <property type="match status" value="1"/>
</dbReference>
<dbReference type="CDD" id="cd16380">
    <property type="entry name" value="YitT_C"/>
    <property type="match status" value="1"/>
</dbReference>
<comment type="caution">
    <text evidence="8">The sequence shown here is derived from an EMBL/GenBank/DDBJ whole genome shotgun (WGS) entry which is preliminary data.</text>
</comment>
<evidence type="ECO:0000313" key="9">
    <source>
        <dbReference type="Proteomes" id="UP000256388"/>
    </source>
</evidence>
<dbReference type="InterPro" id="IPR051461">
    <property type="entry name" value="UPF0750_membrane"/>
</dbReference>
<sequence length="292" mass="31511">MRILGKFVNQQQRLIDYLFIAMGSIIQAVSMRLFLIPGLMVSGGISGAAQIVNYFTNLPIGVMVLIGNLPLLALGWRYLGGRRFALRTAAAVILFSVFTDGLAFILPRNGLTEDILLDALYGGVLLGIGLGFVYRGRGTSGGSDILGRILNHYRGVAISQAYLITDGVVVLASGFAFGWDRALYGLIVIYISGLAAEMVSEGNSLYRTTFIITNKPQEVTERICTLLERGVTLIPGTGGYTGQARTMLYCVLSRAEISVLKTIVTEIDPQAFMVIGQANEALGEGFRPLSKD</sequence>
<name>A0A347ZQB8_9CHLR</name>
<keyword evidence="3 6" id="KW-0812">Transmembrane</keyword>
<dbReference type="AlphaFoldDB" id="A0A347ZQB8"/>
<dbReference type="InterPro" id="IPR003740">
    <property type="entry name" value="YitT"/>
</dbReference>
<organism evidence="8 9">
    <name type="scientific">Pelolinea submarina</name>
    <dbReference type="NCBI Taxonomy" id="913107"/>
    <lineage>
        <taxon>Bacteria</taxon>
        <taxon>Bacillati</taxon>
        <taxon>Chloroflexota</taxon>
        <taxon>Anaerolineae</taxon>
        <taxon>Anaerolineales</taxon>
        <taxon>Anaerolineaceae</taxon>
        <taxon>Pelolinea</taxon>
    </lineage>
</organism>
<dbReference type="Proteomes" id="UP000256388">
    <property type="component" value="Unassembled WGS sequence"/>
</dbReference>
<feature type="transmembrane region" description="Helical" evidence="6">
    <location>
        <begin position="182"/>
        <end position="199"/>
    </location>
</feature>
<dbReference type="PANTHER" id="PTHR33545">
    <property type="entry name" value="UPF0750 MEMBRANE PROTEIN YITT-RELATED"/>
    <property type="match status" value="1"/>
</dbReference>
<dbReference type="OrthoDB" id="9779786at2"/>
<dbReference type="Pfam" id="PF10035">
    <property type="entry name" value="DUF2179"/>
    <property type="match status" value="1"/>
</dbReference>
<proteinExistence type="predicted"/>
<keyword evidence="9" id="KW-1185">Reference proteome</keyword>
<dbReference type="Pfam" id="PF02588">
    <property type="entry name" value="YitT_membrane"/>
    <property type="match status" value="1"/>
</dbReference>
<feature type="transmembrane region" description="Helical" evidence="6">
    <location>
        <begin position="14"/>
        <end position="34"/>
    </location>
</feature>
<dbReference type="GO" id="GO:0005886">
    <property type="term" value="C:plasma membrane"/>
    <property type="evidence" value="ECO:0007669"/>
    <property type="project" value="UniProtKB-SubCell"/>
</dbReference>
<evidence type="ECO:0000313" key="8">
    <source>
        <dbReference type="EMBL" id="REG06171.1"/>
    </source>
</evidence>
<dbReference type="Gene3D" id="3.30.70.120">
    <property type="match status" value="1"/>
</dbReference>
<dbReference type="EMBL" id="QUMS01000004">
    <property type="protein sequence ID" value="REG06171.1"/>
    <property type="molecule type" value="Genomic_DNA"/>
</dbReference>
<evidence type="ECO:0000256" key="6">
    <source>
        <dbReference type="SAM" id="Phobius"/>
    </source>
</evidence>
<evidence type="ECO:0000256" key="3">
    <source>
        <dbReference type="ARBA" id="ARBA00022692"/>
    </source>
</evidence>
<comment type="subcellular location">
    <subcellularLocation>
        <location evidence="1">Cell membrane</location>
        <topology evidence="1">Multi-pass membrane protein</topology>
    </subcellularLocation>
</comment>
<keyword evidence="4 6" id="KW-1133">Transmembrane helix</keyword>
<feature type="transmembrane region" description="Helical" evidence="6">
    <location>
        <begin position="155"/>
        <end position="176"/>
    </location>
</feature>
<feature type="transmembrane region" description="Helical" evidence="6">
    <location>
        <begin position="88"/>
        <end position="109"/>
    </location>
</feature>
<keyword evidence="2" id="KW-1003">Cell membrane</keyword>
<feature type="domain" description="DUF2179" evidence="7">
    <location>
        <begin position="229"/>
        <end position="283"/>
    </location>
</feature>
<feature type="transmembrane region" description="Helical" evidence="6">
    <location>
        <begin position="115"/>
        <end position="134"/>
    </location>
</feature>
<dbReference type="InterPro" id="IPR015867">
    <property type="entry name" value="N-reg_PII/ATP_PRibTrfase_C"/>
</dbReference>
<evidence type="ECO:0000256" key="4">
    <source>
        <dbReference type="ARBA" id="ARBA00022989"/>
    </source>
</evidence>
<dbReference type="InterPro" id="IPR019264">
    <property type="entry name" value="DUF2179"/>
</dbReference>